<dbReference type="EMBL" id="FN392321">
    <property type="protein sequence ID" value="CAY70681.1"/>
    <property type="molecule type" value="Genomic_DNA"/>
</dbReference>
<dbReference type="OMA" id="LPQLAYK"/>
<dbReference type="STRING" id="644223.C4R545"/>
<evidence type="ECO:0000256" key="1">
    <source>
        <dbReference type="ARBA" id="ARBA00006298"/>
    </source>
</evidence>
<dbReference type="PANTHER" id="PTHR22767:SF3">
    <property type="entry name" value="N-ALPHA-ACETYLTRANSFERASE 25, NATB AUXILIARY SUBUNIT"/>
    <property type="match status" value="1"/>
</dbReference>
<dbReference type="SMR" id="C4R545"/>
<comment type="similarity">
    <text evidence="1">Belongs to the MDM20/NAA25 family.</text>
</comment>
<dbReference type="HOGENOM" id="CLU_019572_0_0_1"/>
<name>C4R545_KOMPG</name>
<evidence type="ECO:0000313" key="3">
    <source>
        <dbReference type="Proteomes" id="UP000000314"/>
    </source>
</evidence>
<organism evidence="2 3">
    <name type="scientific">Komagataella phaffii (strain GS115 / ATCC 20864)</name>
    <name type="common">Yeast</name>
    <name type="synonym">Pichia pastoris</name>
    <dbReference type="NCBI Taxonomy" id="644223"/>
    <lineage>
        <taxon>Eukaryota</taxon>
        <taxon>Fungi</taxon>
        <taxon>Dikarya</taxon>
        <taxon>Ascomycota</taxon>
        <taxon>Saccharomycotina</taxon>
        <taxon>Pichiomycetes</taxon>
        <taxon>Pichiales</taxon>
        <taxon>Pichiaceae</taxon>
        <taxon>Komagataella</taxon>
    </lineage>
</organism>
<dbReference type="FunCoup" id="C4R545">
    <property type="interactions" value="54"/>
</dbReference>
<dbReference type="GeneID" id="8199833"/>
<accession>C4R545</accession>
<proteinExistence type="inferred from homology"/>
<dbReference type="InterPro" id="IPR019183">
    <property type="entry name" value="NAA25_NatB_aux_su"/>
</dbReference>
<dbReference type="KEGG" id="ppa:PAS_chr3_1205"/>
<evidence type="ECO:0000313" key="2">
    <source>
        <dbReference type="EMBL" id="CAY70681.1"/>
    </source>
</evidence>
<dbReference type="Pfam" id="PF09797">
    <property type="entry name" value="NatB_MDM20"/>
    <property type="match status" value="1"/>
</dbReference>
<dbReference type="InterPro" id="IPR011990">
    <property type="entry name" value="TPR-like_helical_dom_sf"/>
</dbReference>
<dbReference type="AlphaFoldDB" id="C4R545"/>
<keyword evidence="3" id="KW-1185">Reference proteome</keyword>
<dbReference type="InParanoid" id="C4R545"/>
<dbReference type="OrthoDB" id="1874341at2759"/>
<dbReference type="PANTHER" id="PTHR22767">
    <property type="entry name" value="N-TERMINAL ACETYLTRANSFERASE-RELATED"/>
    <property type="match status" value="1"/>
</dbReference>
<sequence length="804" mass="91630">MSESDQTIFSSLEVGAFKQALQLVKKKQKKFPNSSYYYALESYVLWSSGDITKAIAVAEDLASKIPSDPDTLRLLKEVYKSSGRDFNLLYENALRKYYNENLLESWFHSNIDDFDISGLQKAGMLYGKQNKRESKLLNAFTLLLASDLDRISPAHKRLFPMLGVKVMEALFPLGNAQEVFIYAKLAMSCRMYNETANVVSSFLAKESDLELQIILLESLLLAENWQGLFDTTKKHILSGLDDWNVWQKFVDSGLKLGLTETVAETIGGFKVSRNTLLATIYLNNTLGNDITDAIIAYSLHFIDKSSFFPDLKTYASSSRLDLTRVFSQVDPDDLKADNASSLIKLVNITKLKLLMGVKPPTFQDNISSFSKFANLLDNKLDTDYFPADEFLLLGVQQLLSADTSLSTVIKCIIILENNVQMDKHEFHLRLWLIKLYSAINCYSLAKTHFDSLSTKFVQLDTLGHYLTERVSALNPNKSGADDLEHFCSVYYQAEVQTVHFIKDGFEKGSYNKIQGMIEFAARLNNSLSFLLSNIEKAKLARLLEKKNLLEQSLKHLNEKLPLLTRSDKINDVDCTISDNRDFNTLWDFGTQKVNDDIVQNEFIFGKHHSVKYAHIFSLEELILSKNSEEIISQHLRQLCLLLDDADYLTELTEDELWSLKFLTSAIDYVLNHNNNSFKEAEKLVQNIPSQSESLLNWKFNHHHVVILNTFKAFKNFTLKHKTIKEVTLNCQLLLKTLKQRIDQLREQALSLPTRSRAETNALADEAEAWVNDSCKEQSFSTDAKKILNNIYESNSKALACLRTL</sequence>
<reference evidence="2 3" key="1">
    <citation type="journal article" date="2009" name="Nat. Biotechnol.">
        <title>Genome sequence of the recombinant protein production host Pichia pastoris.</title>
        <authorList>
            <person name="De Schutter K."/>
            <person name="Lin Y.C."/>
            <person name="Tiels P."/>
            <person name="Van Hecke A."/>
            <person name="Glinka S."/>
            <person name="Weber-Lehmann J."/>
            <person name="Rouze P."/>
            <person name="Van de Peer Y."/>
            <person name="Callewaert N."/>
        </authorList>
    </citation>
    <scope>NUCLEOTIDE SEQUENCE [LARGE SCALE GENOMIC DNA]</scope>
    <source>
        <strain evidence="3">GS115 / ATCC 20864</strain>
    </source>
</reference>
<protein>
    <submittedName>
        <fullName evidence="2">Uncharacterized protein</fullName>
    </submittedName>
</protein>
<dbReference type="RefSeq" id="XP_002492860.1">
    <property type="nucleotide sequence ID" value="XM_002492815.1"/>
</dbReference>
<gene>
    <name evidence="2" type="ordered locus">PAS_chr3_1205</name>
</gene>
<dbReference type="Proteomes" id="UP000000314">
    <property type="component" value="Chromosome 3"/>
</dbReference>
<dbReference type="GO" id="GO:0031416">
    <property type="term" value="C:NatB complex"/>
    <property type="evidence" value="ECO:0007669"/>
    <property type="project" value="TreeGrafter"/>
</dbReference>
<dbReference type="Gene3D" id="1.25.40.10">
    <property type="entry name" value="Tetratricopeptide repeat domain"/>
    <property type="match status" value="1"/>
</dbReference>
<dbReference type="eggNOG" id="KOG2053">
    <property type="taxonomic scope" value="Eukaryota"/>
</dbReference>